<dbReference type="EMBL" id="SOML01000002">
    <property type="protein sequence ID" value="TFD97930.1"/>
    <property type="molecule type" value="Genomic_DNA"/>
</dbReference>
<evidence type="ECO:0000313" key="3">
    <source>
        <dbReference type="Proteomes" id="UP000297861"/>
    </source>
</evidence>
<sequence length="89" mass="10498">MIVGINKQKHKFLTERLEKLKELSQKSSNEEIIDEGKILETELVRLEDSLNQYDLLLQQLASSRDAYNSIYEDVSLNAYKFIRKVRKHT</sequence>
<feature type="coiled-coil region" evidence="1">
    <location>
        <begin position="10"/>
        <end position="49"/>
    </location>
</feature>
<protein>
    <submittedName>
        <fullName evidence="2">Uncharacterized protein</fullName>
    </submittedName>
</protein>
<dbReference type="STRING" id="1121485.GCA_000426485_02685"/>
<gene>
    <name evidence="2" type="ORF">E2605_04745</name>
</gene>
<reference evidence="2 3" key="1">
    <citation type="submission" date="2019-03" db="EMBL/GenBank/DDBJ databases">
        <title>San Antonio Military Medical Center submission to MRSN (WRAIR), pending publication.</title>
        <authorList>
            <person name="Blyth D.M."/>
            <person name="Mccarthy S.L."/>
            <person name="Schall S.E."/>
            <person name="Stam J.A."/>
            <person name="Ong A.C."/>
            <person name="Mcgann P.T."/>
        </authorList>
    </citation>
    <scope>NUCLEOTIDE SEQUENCE [LARGE SCALE GENOMIC DNA]</scope>
    <source>
        <strain evidence="2 3">MRSN571793</strain>
    </source>
</reference>
<accession>A0A4Y8LA81</accession>
<dbReference type="AlphaFoldDB" id="A0A4Y8LA81"/>
<evidence type="ECO:0000256" key="1">
    <source>
        <dbReference type="SAM" id="Coils"/>
    </source>
</evidence>
<dbReference type="Proteomes" id="UP000297861">
    <property type="component" value="Unassembled WGS sequence"/>
</dbReference>
<comment type="caution">
    <text evidence="2">The sequence shown here is derived from an EMBL/GenBank/DDBJ whole genome shotgun (WGS) entry which is preliminary data.</text>
</comment>
<organism evidence="2 3">
    <name type="scientific">Dysgonomonas capnocytophagoides</name>
    <dbReference type="NCBI Taxonomy" id="45254"/>
    <lineage>
        <taxon>Bacteria</taxon>
        <taxon>Pseudomonadati</taxon>
        <taxon>Bacteroidota</taxon>
        <taxon>Bacteroidia</taxon>
        <taxon>Bacteroidales</taxon>
        <taxon>Dysgonomonadaceae</taxon>
        <taxon>Dysgonomonas</taxon>
    </lineage>
</organism>
<keyword evidence="3" id="KW-1185">Reference proteome</keyword>
<keyword evidence="1" id="KW-0175">Coiled coil</keyword>
<evidence type="ECO:0000313" key="2">
    <source>
        <dbReference type="EMBL" id="TFD97930.1"/>
    </source>
</evidence>
<proteinExistence type="predicted"/>
<name>A0A4Y8LA81_9BACT</name>
<dbReference type="RefSeq" id="WP_026626556.1">
    <property type="nucleotide sequence ID" value="NZ_JAWZLG010000103.1"/>
</dbReference>